<dbReference type="AlphaFoldDB" id="A0A857J717"/>
<keyword evidence="2" id="KW-1185">Reference proteome</keyword>
<proteinExistence type="predicted"/>
<evidence type="ECO:0008006" key="3">
    <source>
        <dbReference type="Google" id="ProtNLM"/>
    </source>
</evidence>
<dbReference type="Proteomes" id="UP000464787">
    <property type="component" value="Chromosome"/>
</dbReference>
<dbReference type="PANTHER" id="PTHR30441">
    <property type="entry name" value="DUF748 DOMAIN-CONTAINING PROTEIN"/>
    <property type="match status" value="1"/>
</dbReference>
<dbReference type="RefSeq" id="WP_160552459.1">
    <property type="nucleotide sequence ID" value="NZ_CP047650.1"/>
</dbReference>
<dbReference type="GO" id="GO:0005886">
    <property type="term" value="C:plasma membrane"/>
    <property type="evidence" value="ECO:0007669"/>
    <property type="project" value="TreeGrafter"/>
</dbReference>
<dbReference type="PANTHER" id="PTHR30441:SF8">
    <property type="entry name" value="DUF748 DOMAIN-CONTAINING PROTEIN"/>
    <property type="match status" value="1"/>
</dbReference>
<dbReference type="EMBL" id="CP047650">
    <property type="protein sequence ID" value="QHI98869.1"/>
    <property type="molecule type" value="Genomic_DNA"/>
</dbReference>
<reference evidence="1 2" key="1">
    <citation type="submission" date="2020-01" db="EMBL/GenBank/DDBJ databases">
        <title>Genome sequencing of strain KACC 21265.</title>
        <authorList>
            <person name="Heo J."/>
            <person name="Kim S.-J."/>
            <person name="Kim J.-S."/>
            <person name="Hong S.-B."/>
            <person name="Kwon S.-W."/>
        </authorList>
    </citation>
    <scope>NUCLEOTIDE SEQUENCE [LARGE SCALE GENOMIC DNA]</scope>
    <source>
        <strain evidence="1 2">KACC 21265</strain>
    </source>
</reference>
<accession>A0A857J717</accession>
<evidence type="ECO:0000313" key="1">
    <source>
        <dbReference type="EMBL" id="QHI98869.1"/>
    </source>
</evidence>
<dbReference type="GO" id="GO:0090313">
    <property type="term" value="P:regulation of protein targeting to membrane"/>
    <property type="evidence" value="ECO:0007669"/>
    <property type="project" value="TreeGrafter"/>
</dbReference>
<dbReference type="InterPro" id="IPR052894">
    <property type="entry name" value="AsmA-related"/>
</dbReference>
<dbReference type="KEGG" id="xyk:GT347_13230"/>
<gene>
    <name evidence="1" type="ORF">GT347_13230</name>
</gene>
<protein>
    <recommendedName>
        <fullName evidence="3">AsmA-like C-terminal domain-containing protein</fullName>
    </recommendedName>
</protein>
<evidence type="ECO:0000313" key="2">
    <source>
        <dbReference type="Proteomes" id="UP000464787"/>
    </source>
</evidence>
<name>A0A857J717_9BURK</name>
<organism evidence="1 2">
    <name type="scientific">Xylophilus rhododendri</name>
    <dbReference type="NCBI Taxonomy" id="2697032"/>
    <lineage>
        <taxon>Bacteria</taxon>
        <taxon>Pseudomonadati</taxon>
        <taxon>Pseudomonadota</taxon>
        <taxon>Betaproteobacteria</taxon>
        <taxon>Burkholderiales</taxon>
        <taxon>Xylophilus</taxon>
    </lineage>
</organism>
<sequence>MPHRRTALRASLAVLALVAVLAIGLAVAIPSEEQLARKAEKALGEKLGVPVHIGQLHWQLLPTPLIEVRDARTEQDRPIELKHLQAWPRLGRLLHLEIAFSRVRLAGASLPQPSLHALHGAESKPTPTGPLHLGDLPVARVEFSDVVWTGKRPVPLSFDGDADFDTQWRPRRAAVWRTETSPPARLDLQRLDGQDRWQADVAIASGTWNGTLAMQQPSPETFRITGELDPKGIDLSQLLEAFKRRPVLAGRASGHSTLQAEGGKLGEIVQSLRTSTRFSVAPATILRFDLDRTIRTLGKEHAGTTPLDSLTGVLDTQNGADGIEMRYHDLVARSGKLSARGSVVLKNRQVDADVAVDLVDGVVGVPLKITGPVDRPSYSVPASAIAGAAVGTAVLPGVGTVLGARIGDAIGRIFGGPNQAARPAAPAGPPGGR</sequence>